<evidence type="ECO:0000256" key="1">
    <source>
        <dbReference type="SAM" id="SignalP"/>
    </source>
</evidence>
<gene>
    <name evidence="2" type="ORF">Pan181_03690</name>
</gene>
<dbReference type="SUPFAM" id="SSF53649">
    <property type="entry name" value="Alkaline phosphatase-like"/>
    <property type="match status" value="1"/>
</dbReference>
<dbReference type="InterPro" id="IPR051200">
    <property type="entry name" value="Host-pathogen_enzymatic-act"/>
</dbReference>
<dbReference type="InterPro" id="IPR017850">
    <property type="entry name" value="Alkaline_phosphatase_core_sf"/>
</dbReference>
<reference evidence="2 3" key="1">
    <citation type="submission" date="2019-02" db="EMBL/GenBank/DDBJ databases">
        <title>Deep-cultivation of Planctomycetes and their phenomic and genomic characterization uncovers novel biology.</title>
        <authorList>
            <person name="Wiegand S."/>
            <person name="Jogler M."/>
            <person name="Boedeker C."/>
            <person name="Pinto D."/>
            <person name="Vollmers J."/>
            <person name="Rivas-Marin E."/>
            <person name="Kohn T."/>
            <person name="Peeters S.H."/>
            <person name="Heuer A."/>
            <person name="Rast P."/>
            <person name="Oberbeckmann S."/>
            <person name="Bunk B."/>
            <person name="Jeske O."/>
            <person name="Meyerdierks A."/>
            <person name="Storesund J.E."/>
            <person name="Kallscheuer N."/>
            <person name="Luecker S."/>
            <person name="Lage O.M."/>
            <person name="Pohl T."/>
            <person name="Merkel B.J."/>
            <person name="Hornburger P."/>
            <person name="Mueller R.-W."/>
            <person name="Bruemmer F."/>
            <person name="Labrenz M."/>
            <person name="Spormann A.M."/>
            <person name="Op den Camp H."/>
            <person name="Overmann J."/>
            <person name="Amann R."/>
            <person name="Jetten M.S.M."/>
            <person name="Mascher T."/>
            <person name="Medema M.H."/>
            <person name="Devos D.P."/>
            <person name="Kaster A.-K."/>
            <person name="Ovreas L."/>
            <person name="Rohde M."/>
            <person name="Galperin M.Y."/>
            <person name="Jogler C."/>
        </authorList>
    </citation>
    <scope>NUCLEOTIDE SEQUENCE [LARGE SCALE GENOMIC DNA]</scope>
    <source>
        <strain evidence="2 3">Pan181</strain>
    </source>
</reference>
<dbReference type="InterPro" id="IPR015943">
    <property type="entry name" value="WD40/YVTN_repeat-like_dom_sf"/>
</dbReference>
<evidence type="ECO:0000313" key="2">
    <source>
        <dbReference type="EMBL" id="QDU54189.1"/>
    </source>
</evidence>
<dbReference type="OrthoDB" id="9772811at2"/>
<dbReference type="Gene3D" id="2.130.10.10">
    <property type="entry name" value="YVTN repeat-like/Quinoprotein amine dehydrogenase"/>
    <property type="match status" value="2"/>
</dbReference>
<dbReference type="RefSeq" id="WP_145245203.1">
    <property type="nucleotide sequence ID" value="NZ_CP036278.1"/>
</dbReference>
<name>A0A518AHI7_9BACT</name>
<keyword evidence="1" id="KW-0732">Signal</keyword>
<feature type="signal peptide" evidence="1">
    <location>
        <begin position="1"/>
        <end position="31"/>
    </location>
</feature>
<feature type="chain" id="PRO_5021730462" evidence="1">
    <location>
        <begin position="32"/>
        <end position="907"/>
    </location>
</feature>
<dbReference type="Gene3D" id="3.40.720.10">
    <property type="entry name" value="Alkaline Phosphatase, subunit A"/>
    <property type="match status" value="1"/>
</dbReference>
<organism evidence="2 3">
    <name type="scientific">Aeoliella mucimassa</name>
    <dbReference type="NCBI Taxonomy" id="2527972"/>
    <lineage>
        <taxon>Bacteria</taxon>
        <taxon>Pseudomonadati</taxon>
        <taxon>Planctomycetota</taxon>
        <taxon>Planctomycetia</taxon>
        <taxon>Pirellulales</taxon>
        <taxon>Lacipirellulaceae</taxon>
        <taxon>Aeoliella</taxon>
    </lineage>
</organism>
<dbReference type="PANTHER" id="PTHR47197">
    <property type="entry name" value="PROTEIN NIRF"/>
    <property type="match status" value="1"/>
</dbReference>
<proteinExistence type="predicted"/>
<protein>
    <submittedName>
        <fullName evidence="2">Phosphoesterase family protein</fullName>
    </submittedName>
</protein>
<dbReference type="AlphaFoldDB" id="A0A518AHI7"/>
<dbReference type="Proteomes" id="UP000315750">
    <property type="component" value="Chromosome"/>
</dbReference>
<dbReference type="SUPFAM" id="SSF50974">
    <property type="entry name" value="Nitrous oxide reductase, N-terminal domain"/>
    <property type="match status" value="1"/>
</dbReference>
<evidence type="ECO:0000313" key="3">
    <source>
        <dbReference type="Proteomes" id="UP000315750"/>
    </source>
</evidence>
<dbReference type="KEGG" id="amuc:Pan181_03690"/>
<dbReference type="EMBL" id="CP036278">
    <property type="protein sequence ID" value="QDU54189.1"/>
    <property type="molecule type" value="Genomic_DNA"/>
</dbReference>
<dbReference type="InterPro" id="IPR011045">
    <property type="entry name" value="N2O_reductase_N"/>
</dbReference>
<dbReference type="PANTHER" id="PTHR47197:SF3">
    <property type="entry name" value="DIHYDRO-HEME D1 DEHYDROGENASE"/>
    <property type="match status" value="1"/>
</dbReference>
<sequence length="907" mass="98257" precursor="true">MSSIRRVSTLFWLHTSFALLCAGLLCQASVAAEPPADETVGPKPEGRTVTPVNQVLTPLGQQLDLPGLRPQALALSPNGGILVTAGKTNQLIVVDPTDLTIRDRVALPGAIPENRSQPETKQAVVPTDTRGQLSYTGLLFNSAGDRLYMSDVNGSIKVFSIYADDKVAPAMAWKLPAANAPRRSAEIPSGLALSADGKRLYVCGNLSNQLLELDTETGDVLRTFAVGVAPFDVVLVNNKAYVSNWGGRRPAEGDLTGPAGRGTVVRVDPVKHIASEGSVSVIDLKSGQAVAEVLTGLHASGLATSPKHPYLVCCNAASDHLSVIDTRTNAKVATVWAKPNAADLLGAAPNAAAFDPSGKRLYVANGSQNAIAVFDFEDDEPEETKLLGMIPVGWYPGAVVVDSTRNKIVAANIKGLPKQPKPYSGGAEPDAEGYNTHHYFGSLTQFDIPADEQLPALSERVSRNLRAPRIANALLPPRADQPARAIPERIGEPSLIKHVVYIIKENRTYDQVMGSVARGNGDPSLCIFGPEITPNHHKLADEFVLLDNTYCCGILSADGHQWSTTAYSTDYMEKSFAGFPRSYPDGMGVDENDALAYAPSGFLWDNAIARKVSIRNYGEFMGPSVHYRDQPNGGTPNFMACYLAWKNNTDNVVFRSWPSVESLRPISPLDYVGWEMSVPDQYRADFVLRELAEFEKKGEYPQLVIICLPNDHTSGTSPGCPTPAACMADNDLAFGRIVEGLSHSKFWNDMAVFAIEDDPQAGWDHVSGYRTIAYCASPYAKRGAHVSTQYNTTCVIRTIEQILGLPPMNQFDASATPMFDCFVDEPNTKPYTAEPALVPLDQMNPDPKAINDPVLKEDALVSASLNFREVDRAPEDVLNQILWRAMRGTSDPYPTWAVGEDVEDDDD</sequence>
<accession>A0A518AHI7</accession>
<keyword evidence="3" id="KW-1185">Reference proteome</keyword>